<dbReference type="InterPro" id="IPR051692">
    <property type="entry name" value="OMP-like"/>
</dbReference>
<evidence type="ECO:0000313" key="4">
    <source>
        <dbReference type="Proteomes" id="UP000317122"/>
    </source>
</evidence>
<keyword evidence="4" id="KW-1185">Reference proteome</keyword>
<comment type="caution">
    <text evidence="3">The sequence shown here is derived from an EMBL/GenBank/DDBJ whole genome shotgun (WGS) entry which is preliminary data.</text>
</comment>
<comment type="similarity">
    <text evidence="1">Belongs to the Omp25/RopB family.</text>
</comment>
<evidence type="ECO:0000256" key="2">
    <source>
        <dbReference type="SAM" id="SignalP"/>
    </source>
</evidence>
<evidence type="ECO:0000313" key="3">
    <source>
        <dbReference type="EMBL" id="TWI29370.1"/>
    </source>
</evidence>
<name>A0A562NB90_9HYPH</name>
<dbReference type="EMBL" id="VLKT01000037">
    <property type="protein sequence ID" value="TWI29370.1"/>
    <property type="molecule type" value="Genomic_DNA"/>
</dbReference>
<sequence>MRYSGLGRIALTAAFLTSAAYPAIAGDWSGVYVGGGLSFRENTVAFPNGTDRVTIDDSTPPGIGHFEKVPDLEHKGNTIGGHVLAGYLFQKDRFVFGAEADYEFGPSFSVDRSPGIPTCANPPIVSPGNFSCIGLSTFFEDVKTLGHVRGVVGVELTPTVLAFAAGGLAIGKSPELIGASAGGFVADPPDSPLVGAATVTRRGLGETIYGYSIGGGLQVKVGHGFMLRGEYLYDKYKGQKIAVGGAGFGGTIGEVTINSFSSPGNRVDYSSHAVRLSAIYQFWGNDEPVEEPAYLAQSDWSGVYFGGGLSMNRHEVGFPDATNFLNMSNTDTGGSLSVTPSNEFEGDSTGGHLVAGYAHQFGRVVLGAEGDLEFGNSFSRERDPGGPECLTQPINFVELGVGHFECVGTKLFFSEVKTLGHARLTAGYEITPALLGFVAGGLAVGKSPDRYGASVFGAVAVPPNAPLVGAATVTRSGLSKTVYGYSIGGGLVLKASEHLRLRTEYLYDKYKSVDIAVGGAGFGGTLGNIQTNSFVSPGSKVDLSSHTVRLSVIYQF</sequence>
<organism evidence="3 4">
    <name type="scientific">Mesorhizobium tianshanense</name>
    <dbReference type="NCBI Taxonomy" id="39844"/>
    <lineage>
        <taxon>Bacteria</taxon>
        <taxon>Pseudomonadati</taxon>
        <taxon>Pseudomonadota</taxon>
        <taxon>Alphaproteobacteria</taxon>
        <taxon>Hyphomicrobiales</taxon>
        <taxon>Phyllobacteriaceae</taxon>
        <taxon>Mesorhizobium</taxon>
    </lineage>
</organism>
<dbReference type="Proteomes" id="UP000317122">
    <property type="component" value="Unassembled WGS sequence"/>
</dbReference>
<gene>
    <name evidence="3" type="ORF">IQ26_05206</name>
</gene>
<dbReference type="RefSeq" id="WP_145721239.1">
    <property type="nucleotide sequence ID" value="NZ_BSPF01000085.1"/>
</dbReference>
<dbReference type="AlphaFoldDB" id="A0A562NB90"/>
<proteinExistence type="inferred from homology"/>
<dbReference type="SUPFAM" id="SSF56925">
    <property type="entry name" value="OMPA-like"/>
    <property type="match status" value="2"/>
</dbReference>
<reference evidence="3 4" key="1">
    <citation type="journal article" date="2015" name="Stand. Genomic Sci.">
        <title>Genomic Encyclopedia of Bacterial and Archaeal Type Strains, Phase III: the genomes of soil and plant-associated and newly described type strains.</title>
        <authorList>
            <person name="Whitman W.B."/>
            <person name="Woyke T."/>
            <person name="Klenk H.P."/>
            <person name="Zhou Y."/>
            <person name="Lilburn T.G."/>
            <person name="Beck B.J."/>
            <person name="De Vos P."/>
            <person name="Vandamme P."/>
            <person name="Eisen J.A."/>
            <person name="Garrity G."/>
            <person name="Hugenholtz P."/>
            <person name="Kyrpides N.C."/>
        </authorList>
    </citation>
    <scope>NUCLEOTIDE SEQUENCE [LARGE SCALE GENOMIC DNA]</scope>
    <source>
        <strain evidence="3 4">CGMCC 1.2546</strain>
    </source>
</reference>
<dbReference type="InterPro" id="IPR011250">
    <property type="entry name" value="OMP/PagP_B-barrel"/>
</dbReference>
<feature type="signal peptide" evidence="2">
    <location>
        <begin position="1"/>
        <end position="25"/>
    </location>
</feature>
<dbReference type="OrthoDB" id="9815357at2"/>
<dbReference type="PANTHER" id="PTHR34001">
    <property type="entry name" value="BLL7405 PROTEIN"/>
    <property type="match status" value="1"/>
</dbReference>
<accession>A0A562NB90</accession>
<keyword evidence="2" id="KW-0732">Signal</keyword>
<protein>
    <submittedName>
        <fullName evidence="3">Opacity protein-like surface antigen</fullName>
    </submittedName>
</protein>
<feature type="chain" id="PRO_5021814338" evidence="2">
    <location>
        <begin position="26"/>
        <end position="556"/>
    </location>
</feature>
<dbReference type="PANTHER" id="PTHR34001:SF3">
    <property type="entry name" value="BLL7405 PROTEIN"/>
    <property type="match status" value="1"/>
</dbReference>
<evidence type="ECO:0000256" key="1">
    <source>
        <dbReference type="ARBA" id="ARBA00038306"/>
    </source>
</evidence>